<comment type="caution">
    <text evidence="4">The sequence shown here is derived from an EMBL/GenBank/DDBJ whole genome shotgun (WGS) entry which is preliminary data.</text>
</comment>
<dbReference type="InterPro" id="IPR014044">
    <property type="entry name" value="CAP_dom"/>
</dbReference>
<sequence>MSAIYLVNSQSDSVHQLTASQKALLYGRPHNFVRTANASKTSFTAEEKDLLLQLHNAYRSMVQPPAKNMKELVWDSDLEEYARQHSQACSGGHSARSMVKVWSPIVSERWDLMGENLYWSYGIMYSIFFVPYSVFSVMYALVLETSSRVGCSINQCDRFTDNPYPGPAMFMTCSYDGMYLDTERPYTIGEACSGCDRNTVGSQFANCRNRLCDDATLLGNKRFRKHNHNTILDNHSKTNNDNNILDNHSKTNNNNTILDNHSKTNNNNTILDNHSKTNNDNTILDNHSKTNNDNTILDNHSKTNNDNTILDNRTKTNNDNSILDNHSKTNNDNTILDNYTKTNNDNTILDNRTKTNNDNTILDNHSKTNNDNTILDNRSKTNNNNTILERDS</sequence>
<dbReference type="EMBL" id="RQTK01000170">
    <property type="protein sequence ID" value="RUS85438.1"/>
    <property type="molecule type" value="Genomic_DNA"/>
</dbReference>
<dbReference type="CDD" id="cd05380">
    <property type="entry name" value="CAP_euk"/>
    <property type="match status" value="1"/>
</dbReference>
<keyword evidence="2" id="KW-1133">Transmembrane helix</keyword>
<proteinExistence type="predicted"/>
<evidence type="ECO:0000259" key="3">
    <source>
        <dbReference type="SMART" id="SM00198"/>
    </source>
</evidence>
<feature type="domain" description="SCP" evidence="3">
    <location>
        <begin position="46"/>
        <end position="181"/>
    </location>
</feature>
<feature type="region of interest" description="Disordered" evidence="1">
    <location>
        <begin position="347"/>
        <end position="392"/>
    </location>
</feature>
<dbReference type="AlphaFoldDB" id="A0A3S0ZXE7"/>
<evidence type="ECO:0000313" key="4">
    <source>
        <dbReference type="EMBL" id="RUS85438.1"/>
    </source>
</evidence>
<dbReference type="SMART" id="SM00198">
    <property type="entry name" value="SCP"/>
    <property type="match status" value="1"/>
</dbReference>
<dbReference type="Gene3D" id="3.40.33.10">
    <property type="entry name" value="CAP"/>
    <property type="match status" value="2"/>
</dbReference>
<evidence type="ECO:0000256" key="1">
    <source>
        <dbReference type="SAM" id="MobiDB-lite"/>
    </source>
</evidence>
<gene>
    <name evidence="4" type="ORF">EGW08_006829</name>
</gene>
<name>A0A3S0ZXE7_ELYCH</name>
<evidence type="ECO:0000256" key="2">
    <source>
        <dbReference type="SAM" id="Phobius"/>
    </source>
</evidence>
<dbReference type="OrthoDB" id="6120460at2759"/>
<dbReference type="Proteomes" id="UP000271974">
    <property type="component" value="Unassembled WGS sequence"/>
</dbReference>
<evidence type="ECO:0000313" key="5">
    <source>
        <dbReference type="Proteomes" id="UP000271974"/>
    </source>
</evidence>
<accession>A0A3S0ZXE7</accession>
<protein>
    <recommendedName>
        <fullName evidence="3">SCP domain-containing protein</fullName>
    </recommendedName>
</protein>
<reference evidence="4 5" key="1">
    <citation type="submission" date="2019-01" db="EMBL/GenBank/DDBJ databases">
        <title>A draft genome assembly of the solar-powered sea slug Elysia chlorotica.</title>
        <authorList>
            <person name="Cai H."/>
            <person name="Li Q."/>
            <person name="Fang X."/>
            <person name="Li J."/>
            <person name="Curtis N.E."/>
            <person name="Altenburger A."/>
            <person name="Shibata T."/>
            <person name="Feng M."/>
            <person name="Maeda T."/>
            <person name="Schwartz J.A."/>
            <person name="Shigenobu S."/>
            <person name="Lundholm N."/>
            <person name="Nishiyama T."/>
            <person name="Yang H."/>
            <person name="Hasebe M."/>
            <person name="Li S."/>
            <person name="Pierce S.K."/>
            <person name="Wang J."/>
        </authorList>
    </citation>
    <scope>NUCLEOTIDE SEQUENCE [LARGE SCALE GENOMIC DNA]</scope>
    <source>
        <strain evidence="4">EC2010</strain>
        <tissue evidence="4">Whole organism of an adult</tissue>
    </source>
</reference>
<keyword evidence="5" id="KW-1185">Reference proteome</keyword>
<keyword evidence="2" id="KW-0472">Membrane</keyword>
<dbReference type="InterPro" id="IPR035940">
    <property type="entry name" value="CAP_sf"/>
</dbReference>
<keyword evidence="2" id="KW-0812">Transmembrane</keyword>
<feature type="transmembrane region" description="Helical" evidence="2">
    <location>
        <begin position="118"/>
        <end position="142"/>
    </location>
</feature>
<dbReference type="SUPFAM" id="SSF55797">
    <property type="entry name" value="PR-1-like"/>
    <property type="match status" value="1"/>
</dbReference>
<feature type="region of interest" description="Disordered" evidence="1">
    <location>
        <begin position="231"/>
        <end position="329"/>
    </location>
</feature>
<dbReference type="Pfam" id="PF00188">
    <property type="entry name" value="CAP"/>
    <property type="match status" value="1"/>
</dbReference>
<organism evidence="4 5">
    <name type="scientific">Elysia chlorotica</name>
    <name type="common">Eastern emerald elysia</name>
    <name type="synonym">Sea slug</name>
    <dbReference type="NCBI Taxonomy" id="188477"/>
    <lineage>
        <taxon>Eukaryota</taxon>
        <taxon>Metazoa</taxon>
        <taxon>Spiralia</taxon>
        <taxon>Lophotrochozoa</taxon>
        <taxon>Mollusca</taxon>
        <taxon>Gastropoda</taxon>
        <taxon>Heterobranchia</taxon>
        <taxon>Euthyneura</taxon>
        <taxon>Panpulmonata</taxon>
        <taxon>Sacoglossa</taxon>
        <taxon>Placobranchoidea</taxon>
        <taxon>Plakobranchidae</taxon>
        <taxon>Elysia</taxon>
    </lineage>
</organism>